<keyword evidence="3 6" id="KW-1133">Transmembrane helix</keyword>
<evidence type="ECO:0000256" key="1">
    <source>
        <dbReference type="ARBA" id="ARBA00004141"/>
    </source>
</evidence>
<reference evidence="8" key="1">
    <citation type="submission" date="2023-07" db="EMBL/GenBank/DDBJ databases">
        <title>Black Yeasts Isolated from many extreme environments.</title>
        <authorList>
            <person name="Coleine C."/>
            <person name="Stajich J.E."/>
            <person name="Selbmann L."/>
        </authorList>
    </citation>
    <scope>NUCLEOTIDE SEQUENCE</scope>
    <source>
        <strain evidence="8">CCFEE 5485</strain>
    </source>
</reference>
<evidence type="ECO:0000256" key="4">
    <source>
        <dbReference type="ARBA" id="ARBA00023136"/>
    </source>
</evidence>
<organism evidence="8 9">
    <name type="scientific">Recurvomyces mirabilis</name>
    <dbReference type="NCBI Taxonomy" id="574656"/>
    <lineage>
        <taxon>Eukaryota</taxon>
        <taxon>Fungi</taxon>
        <taxon>Dikarya</taxon>
        <taxon>Ascomycota</taxon>
        <taxon>Pezizomycotina</taxon>
        <taxon>Dothideomycetes</taxon>
        <taxon>Dothideomycetidae</taxon>
        <taxon>Mycosphaerellales</taxon>
        <taxon>Teratosphaeriaceae</taxon>
        <taxon>Recurvomyces</taxon>
    </lineage>
</organism>
<keyword evidence="9" id="KW-1185">Reference proteome</keyword>
<feature type="compositionally biased region" description="Acidic residues" evidence="5">
    <location>
        <begin position="420"/>
        <end position="429"/>
    </location>
</feature>
<feature type="region of interest" description="Disordered" evidence="5">
    <location>
        <begin position="317"/>
        <end position="340"/>
    </location>
</feature>
<protein>
    <recommendedName>
        <fullName evidence="7">G protein-coupled receptor GPR1/2/3 C-terminal domain-containing protein</fullName>
    </recommendedName>
</protein>
<evidence type="ECO:0000259" key="7">
    <source>
        <dbReference type="Pfam" id="PF11970"/>
    </source>
</evidence>
<feature type="transmembrane region" description="Helical" evidence="6">
    <location>
        <begin position="283"/>
        <end position="309"/>
    </location>
</feature>
<dbReference type="PANTHER" id="PTHR23112:SF37">
    <property type="entry name" value="G PROTEIN-COUPLED RECEPTOR GPR1"/>
    <property type="match status" value="1"/>
</dbReference>
<keyword evidence="4 6" id="KW-0472">Membrane</keyword>
<feature type="region of interest" description="Disordered" evidence="5">
    <location>
        <begin position="371"/>
        <end position="448"/>
    </location>
</feature>
<feature type="transmembrane region" description="Helical" evidence="6">
    <location>
        <begin position="34"/>
        <end position="60"/>
    </location>
</feature>
<evidence type="ECO:0000256" key="5">
    <source>
        <dbReference type="SAM" id="MobiDB-lite"/>
    </source>
</evidence>
<proteinExistence type="predicted"/>
<dbReference type="Proteomes" id="UP001274830">
    <property type="component" value="Unassembled WGS sequence"/>
</dbReference>
<dbReference type="PANTHER" id="PTHR23112">
    <property type="entry name" value="G PROTEIN-COUPLED RECEPTOR 157-RELATED"/>
    <property type="match status" value="1"/>
</dbReference>
<feature type="transmembrane region" description="Helical" evidence="6">
    <location>
        <begin position="117"/>
        <end position="139"/>
    </location>
</feature>
<evidence type="ECO:0000256" key="3">
    <source>
        <dbReference type="ARBA" id="ARBA00022989"/>
    </source>
</evidence>
<gene>
    <name evidence="8" type="ORF">LTR78_005763</name>
</gene>
<sequence>MIEPYTPEIEIDGRKYFPAPYSLHPLPNDLRNGLIPVGLFALLSVVSTLTLICFIAWRFATWRLHYRTFLGYNQYVVLVLNLLLADLQQSSGFLISFHWYRVDEIMAPSSACFAQGWLIHSGDVGSGLFVLAVAVHTFYTAVYGRRISNKMFASGIVGLWTFAYFLTAVGVGMHGDKYFVKAGAWCWVSSAYEADRLAFHYIWIFVIEFGTILIYLVTFYQLRRKTRQLFAGPLGDNTTRNTATIEAVNRITKLMTLYPCVYVLLTLPLSAGRMWSMAHHGQAYSNVFACLAGSLITSCGWVDSLLYTLTRKRLLKDTMPGHSSSGRRTGPSGSDNWEATELGSKGITHTRTVTVEGGQMMDTYQHAHQGSISMPGARTQNSSWEARPPSPNGSIDPILSGKGSAGRTKTEVTVGLEQIMAEDSEEDDISALPPYVARTPRKHQDGKM</sequence>
<feature type="transmembrane region" description="Helical" evidence="6">
    <location>
        <begin position="254"/>
        <end position="271"/>
    </location>
</feature>
<name>A0AAE0WM80_9PEZI</name>
<dbReference type="CDD" id="cd00637">
    <property type="entry name" value="7tm_classA_rhodopsin-like"/>
    <property type="match status" value="1"/>
</dbReference>
<feature type="transmembrane region" description="Helical" evidence="6">
    <location>
        <begin position="198"/>
        <end position="220"/>
    </location>
</feature>
<feature type="transmembrane region" description="Helical" evidence="6">
    <location>
        <begin position="151"/>
        <end position="171"/>
    </location>
</feature>
<dbReference type="Gene3D" id="1.20.1070.10">
    <property type="entry name" value="Rhodopsin 7-helix transmembrane proteins"/>
    <property type="match status" value="1"/>
</dbReference>
<dbReference type="EMBL" id="JAUTXT010000020">
    <property type="protein sequence ID" value="KAK3674294.1"/>
    <property type="molecule type" value="Genomic_DNA"/>
</dbReference>
<feature type="domain" description="G protein-coupled receptor GPR1/2/3 C-terminal" evidence="7">
    <location>
        <begin position="247"/>
        <end position="313"/>
    </location>
</feature>
<accession>A0AAE0WM80</accession>
<feature type="compositionally biased region" description="Polar residues" evidence="5">
    <location>
        <begin position="371"/>
        <end position="384"/>
    </location>
</feature>
<evidence type="ECO:0000256" key="2">
    <source>
        <dbReference type="ARBA" id="ARBA00022692"/>
    </source>
</evidence>
<feature type="transmembrane region" description="Helical" evidence="6">
    <location>
        <begin position="72"/>
        <end position="97"/>
    </location>
</feature>
<evidence type="ECO:0000313" key="8">
    <source>
        <dbReference type="EMBL" id="KAK3674294.1"/>
    </source>
</evidence>
<comment type="subcellular location">
    <subcellularLocation>
        <location evidence="1">Membrane</location>
        <topology evidence="1">Multi-pass membrane protein</topology>
    </subcellularLocation>
</comment>
<evidence type="ECO:0000313" key="9">
    <source>
        <dbReference type="Proteomes" id="UP001274830"/>
    </source>
</evidence>
<dbReference type="Pfam" id="PF11970">
    <property type="entry name" value="GPR_Gpa2_C"/>
    <property type="match status" value="1"/>
</dbReference>
<feature type="compositionally biased region" description="Low complexity" evidence="5">
    <location>
        <begin position="320"/>
        <end position="334"/>
    </location>
</feature>
<dbReference type="InterPro" id="IPR022596">
    <property type="entry name" value="GPR1/2/3_C"/>
</dbReference>
<evidence type="ECO:0000256" key="6">
    <source>
        <dbReference type="SAM" id="Phobius"/>
    </source>
</evidence>
<comment type="caution">
    <text evidence="8">The sequence shown here is derived from an EMBL/GenBank/DDBJ whole genome shotgun (WGS) entry which is preliminary data.</text>
</comment>
<dbReference type="GO" id="GO:0005886">
    <property type="term" value="C:plasma membrane"/>
    <property type="evidence" value="ECO:0007669"/>
    <property type="project" value="TreeGrafter"/>
</dbReference>
<dbReference type="GO" id="GO:0007189">
    <property type="term" value="P:adenylate cyclase-activating G protein-coupled receptor signaling pathway"/>
    <property type="evidence" value="ECO:0007669"/>
    <property type="project" value="TreeGrafter"/>
</dbReference>
<dbReference type="SUPFAM" id="SSF81321">
    <property type="entry name" value="Family A G protein-coupled receptor-like"/>
    <property type="match status" value="1"/>
</dbReference>
<dbReference type="GO" id="GO:0004930">
    <property type="term" value="F:G protein-coupled receptor activity"/>
    <property type="evidence" value="ECO:0007669"/>
    <property type="project" value="TreeGrafter"/>
</dbReference>
<keyword evidence="2 6" id="KW-0812">Transmembrane</keyword>
<dbReference type="AlphaFoldDB" id="A0AAE0WM80"/>